<dbReference type="AlphaFoldDB" id="A0A498CP35"/>
<sequence>MNEQENKLPQEETEAPVEQAQPAAPEEAAPESAGPIPADKPKKAARYTHRTANTLYRLHIGGLVVTAVYLLSQLILTLSSYFTQKSQLDLMIALGQTNQSMSSLNLSLFYSLIGMVLPLVCLVAVCFLFLFFAEVVEQMSIRNQKS</sequence>
<feature type="transmembrane region" description="Helical" evidence="2">
    <location>
        <begin position="108"/>
        <end position="133"/>
    </location>
</feature>
<keyword evidence="4" id="KW-1185">Reference proteome</keyword>
<keyword evidence="2" id="KW-0472">Membrane</keyword>
<feature type="transmembrane region" description="Helical" evidence="2">
    <location>
        <begin position="60"/>
        <end position="82"/>
    </location>
</feature>
<name>A0A498CP35_9FIRM</name>
<evidence type="ECO:0000313" key="4">
    <source>
        <dbReference type="Proteomes" id="UP000276301"/>
    </source>
</evidence>
<feature type="compositionally biased region" description="Basic and acidic residues" evidence="1">
    <location>
        <begin position="1"/>
        <end position="10"/>
    </location>
</feature>
<feature type="region of interest" description="Disordered" evidence="1">
    <location>
        <begin position="1"/>
        <end position="44"/>
    </location>
</feature>
<keyword evidence="2" id="KW-0812">Transmembrane</keyword>
<organism evidence="3 4">
    <name type="scientific">Anaerotruncus massiliensis</name>
    <name type="common">ex Liu et al. 2021</name>
    <dbReference type="NCBI Taxonomy" id="2321404"/>
    <lineage>
        <taxon>Bacteria</taxon>
        <taxon>Bacillati</taxon>
        <taxon>Bacillota</taxon>
        <taxon>Clostridia</taxon>
        <taxon>Eubacteriales</taxon>
        <taxon>Oscillospiraceae</taxon>
        <taxon>Anaerotruncus</taxon>
    </lineage>
</organism>
<feature type="compositionally biased region" description="Low complexity" evidence="1">
    <location>
        <begin position="16"/>
        <end position="37"/>
    </location>
</feature>
<evidence type="ECO:0000256" key="2">
    <source>
        <dbReference type="SAM" id="Phobius"/>
    </source>
</evidence>
<evidence type="ECO:0000256" key="1">
    <source>
        <dbReference type="SAM" id="MobiDB-lite"/>
    </source>
</evidence>
<accession>A0A498CP35</accession>
<dbReference type="Proteomes" id="UP000276301">
    <property type="component" value="Unassembled WGS sequence"/>
</dbReference>
<dbReference type="EMBL" id="RCHT01000027">
    <property type="protein sequence ID" value="RLL08927.1"/>
    <property type="molecule type" value="Genomic_DNA"/>
</dbReference>
<proteinExistence type="predicted"/>
<keyword evidence="2" id="KW-1133">Transmembrane helix</keyword>
<reference evidence="3 4" key="1">
    <citation type="submission" date="2018-10" db="EMBL/GenBank/DDBJ databases">
        <title>Anaerotruncus faecis sp. nov., isolated from human feces.</title>
        <authorList>
            <person name="Wang Y.-J."/>
        </authorList>
    </citation>
    <scope>NUCLEOTIDE SEQUENCE [LARGE SCALE GENOMIC DNA]</scope>
    <source>
        <strain evidence="3 4">22A2-44</strain>
    </source>
</reference>
<dbReference type="RefSeq" id="WP_101552426.1">
    <property type="nucleotide sequence ID" value="NZ_DBFNFR010000057.1"/>
</dbReference>
<protein>
    <submittedName>
        <fullName evidence="3">Uncharacterized protein</fullName>
    </submittedName>
</protein>
<comment type="caution">
    <text evidence="3">The sequence shown here is derived from an EMBL/GenBank/DDBJ whole genome shotgun (WGS) entry which is preliminary data.</text>
</comment>
<gene>
    <name evidence="3" type="ORF">D4A47_11395</name>
</gene>
<evidence type="ECO:0000313" key="3">
    <source>
        <dbReference type="EMBL" id="RLL08927.1"/>
    </source>
</evidence>